<evidence type="ECO:0000313" key="1">
    <source>
        <dbReference type="EMBL" id="MDC2238724.1"/>
    </source>
</evidence>
<reference evidence="3 5" key="2">
    <citation type="submission" date="2021-06" db="EMBL/GenBank/DDBJ databases">
        <title>Interrogation of the integrated mobile genetic elements in gut-associated Bacteroides with a consensus prediction approach.</title>
        <authorList>
            <person name="Campbell D.E."/>
            <person name="Leigh J.R."/>
            <person name="Kim T."/>
            <person name="England W."/>
            <person name="Whitaker R.J."/>
            <person name="Degnan P.H."/>
        </authorList>
    </citation>
    <scope>NUCLEOTIDE SEQUENCE [LARGE SCALE GENOMIC DNA]</scope>
    <source>
        <strain evidence="3 5">WAL8669</strain>
    </source>
</reference>
<evidence type="ECO:0000313" key="2">
    <source>
        <dbReference type="EMBL" id="RHL59615.1"/>
    </source>
</evidence>
<dbReference type="EMBL" id="QROV01000010">
    <property type="protein sequence ID" value="RHL59615.1"/>
    <property type="molecule type" value="Genomic_DNA"/>
</dbReference>
<reference evidence="2 4" key="1">
    <citation type="submission" date="2018-08" db="EMBL/GenBank/DDBJ databases">
        <title>A genome reference for cultivated species of the human gut microbiota.</title>
        <authorList>
            <person name="Zou Y."/>
            <person name="Xue W."/>
            <person name="Luo G."/>
        </authorList>
    </citation>
    <scope>NUCLEOTIDE SEQUENCE [LARGE SCALE GENOMIC DNA]</scope>
    <source>
        <strain evidence="2 4">AF37-12</strain>
    </source>
</reference>
<organism evidence="2 4">
    <name type="scientific">Bacteroides thetaiotaomicron</name>
    <dbReference type="NCBI Taxonomy" id="818"/>
    <lineage>
        <taxon>Bacteria</taxon>
        <taxon>Pseudomonadati</taxon>
        <taxon>Bacteroidota</taxon>
        <taxon>Bacteroidia</taxon>
        <taxon>Bacteroidales</taxon>
        <taxon>Bacteroidaceae</taxon>
        <taxon>Bacteroides</taxon>
    </lineage>
</organism>
<evidence type="ECO:0000313" key="5">
    <source>
        <dbReference type="Proteomes" id="UP001156218"/>
    </source>
</evidence>
<sequence length="159" mass="18232">MKWLICILICWCSIGNTTAQHYSFNRYADIDGITRVYISKTLLKAIIKSENPAMKISGNKVNLNNKELLSKMDGILVLTGTNTRIANMMHEDATKLSHTKEYEHILYRNEKELAIDVFTRESKGVILEIILIDKTDQNNRIIQLMGQFTPDDILSMIKI</sequence>
<dbReference type="RefSeq" id="WP_008767934.1">
    <property type="nucleotide sequence ID" value="NZ_BAABXH010000001.1"/>
</dbReference>
<protein>
    <submittedName>
        <fullName evidence="2">DUF4252 domain-containing protein</fullName>
    </submittedName>
</protein>
<dbReference type="Proteomes" id="UP000283616">
    <property type="component" value="Unassembled WGS sequence"/>
</dbReference>
<dbReference type="Pfam" id="PF14060">
    <property type="entry name" value="DUF4252"/>
    <property type="match status" value="1"/>
</dbReference>
<dbReference type="AlphaFoldDB" id="A0A173UP53"/>
<dbReference type="Proteomes" id="UP001156218">
    <property type="component" value="Chromosome"/>
</dbReference>
<accession>C6ITL7</accession>
<reference evidence="1" key="3">
    <citation type="submission" date="2022-10" db="EMBL/GenBank/DDBJ databases">
        <title>Human gut microbiome strain richness.</title>
        <authorList>
            <person name="Chen-Liaw A."/>
        </authorList>
    </citation>
    <scope>NUCLEOTIDE SEQUENCE</scope>
    <source>
        <strain evidence="1">1001283st1_A3_1001283B150304_161114</strain>
    </source>
</reference>
<accession>A0A173UP53</accession>
<dbReference type="InterPro" id="IPR025348">
    <property type="entry name" value="DUF4252"/>
</dbReference>
<dbReference type="Proteomes" id="UP001217776">
    <property type="component" value="Unassembled WGS sequence"/>
</dbReference>
<evidence type="ECO:0000313" key="4">
    <source>
        <dbReference type="Proteomes" id="UP000283616"/>
    </source>
</evidence>
<name>A0A173UP53_BACT4</name>
<proteinExistence type="predicted"/>
<dbReference type="EMBL" id="JAQNVG010000058">
    <property type="protein sequence ID" value="MDC2238724.1"/>
    <property type="molecule type" value="Genomic_DNA"/>
</dbReference>
<gene>
    <name evidence="2" type="ORF">DW011_10570</name>
    <name evidence="3" type="ORF">KQP68_14610</name>
    <name evidence="1" type="ORF">PO127_23545</name>
</gene>
<evidence type="ECO:0000313" key="3">
    <source>
        <dbReference type="EMBL" id="UYU64814.1"/>
    </source>
</evidence>
<dbReference type="EMBL" id="CP083680">
    <property type="protein sequence ID" value="UYU64814.1"/>
    <property type="molecule type" value="Genomic_DNA"/>
</dbReference>